<feature type="transmembrane region" description="Helical" evidence="1">
    <location>
        <begin position="78"/>
        <end position="97"/>
    </location>
</feature>
<proteinExistence type="predicted"/>
<evidence type="ECO:0000313" key="2">
    <source>
        <dbReference type="EMBL" id="PPA71158.1"/>
    </source>
</evidence>
<reference evidence="2 3" key="1">
    <citation type="submission" date="2018-02" db="EMBL/GenBank/DDBJ databases">
        <title>Jeotgalibacillus proteolyticum sp. nov. a protease producing bacterium isolated from ocean sediments of Laizhou Bay.</title>
        <authorList>
            <person name="Li Y."/>
        </authorList>
    </citation>
    <scope>NUCLEOTIDE SEQUENCE [LARGE SCALE GENOMIC DNA]</scope>
    <source>
        <strain evidence="2 3">22-7</strain>
    </source>
</reference>
<name>A0A2S5GDX7_9BACL</name>
<keyword evidence="3" id="KW-1185">Reference proteome</keyword>
<feature type="transmembrane region" description="Helical" evidence="1">
    <location>
        <begin position="321"/>
        <end position="339"/>
    </location>
</feature>
<keyword evidence="1" id="KW-0812">Transmembrane</keyword>
<protein>
    <submittedName>
        <fullName evidence="2">Sodium:glutamate symporter</fullName>
    </submittedName>
</protein>
<dbReference type="Proteomes" id="UP000239047">
    <property type="component" value="Unassembled WGS sequence"/>
</dbReference>
<feature type="transmembrane region" description="Helical" evidence="1">
    <location>
        <begin position="6"/>
        <end position="26"/>
    </location>
</feature>
<organism evidence="2 3">
    <name type="scientific">Jeotgalibacillus proteolyticus</name>
    <dbReference type="NCBI Taxonomy" id="2082395"/>
    <lineage>
        <taxon>Bacteria</taxon>
        <taxon>Bacillati</taxon>
        <taxon>Bacillota</taxon>
        <taxon>Bacilli</taxon>
        <taxon>Bacillales</taxon>
        <taxon>Caryophanaceae</taxon>
        <taxon>Jeotgalibacillus</taxon>
    </lineage>
</organism>
<feature type="transmembrane region" description="Helical" evidence="1">
    <location>
        <begin position="118"/>
        <end position="136"/>
    </location>
</feature>
<dbReference type="AlphaFoldDB" id="A0A2S5GDX7"/>
<accession>A0A2S5GDX7</accession>
<dbReference type="PANTHER" id="PTHR36178">
    <property type="entry name" value="SLR0625 PROTEIN"/>
    <property type="match status" value="1"/>
</dbReference>
<keyword evidence="1" id="KW-1133">Transmembrane helix</keyword>
<evidence type="ECO:0000313" key="3">
    <source>
        <dbReference type="Proteomes" id="UP000239047"/>
    </source>
</evidence>
<sequence>MSPEVIGFSFIIIGVLLILGKTLRVFTPFLQKAFVPSSILAGLIGLLLGPEVLGQLGVELFDTGGLFPESMLNVWEELPGLLISVIFASLFIGKTMPHVKKIWEVAGPQVTFSHFISWGQYVLGAILAITILVPIFNLHPAVGALLEISFVGGHGTAAGLSGTFSSVGFEEGMDLAVGLATVGVLSGVLIGMTLINWGARKGKTEILSSPDDISEEQRKGMIANEEQDEAPAGHKTTRSEFIETLTVHFAYIGIAIGIGYLILEGLILIEEAFWIENIEIFTHLPLFPLAMIGAILVQFYLNKFKQNVLDPGVVKSIQGFALDLLIASAIATLSLAVIAEYWAPFLIMAVTAVSWTVFCFIFIAPRIMPDYWFERGIGDFGQAMGMSAAGILLINLVDPESKTTAKEGFSYKQLMLDLIVGGGLVTAASIPLFNAFGPVPALIVAAIVMTGWLLLGLLYFGRKKQSS</sequence>
<comment type="caution">
    <text evidence="2">The sequence shown here is derived from an EMBL/GenBank/DDBJ whole genome shotgun (WGS) entry which is preliminary data.</text>
</comment>
<feature type="transmembrane region" description="Helical" evidence="1">
    <location>
        <begin position="280"/>
        <end position="301"/>
    </location>
</feature>
<dbReference type="EMBL" id="PREZ01000003">
    <property type="protein sequence ID" value="PPA71158.1"/>
    <property type="molecule type" value="Genomic_DNA"/>
</dbReference>
<dbReference type="OrthoDB" id="9801557at2"/>
<dbReference type="Pfam" id="PF03616">
    <property type="entry name" value="Glt_symporter"/>
    <property type="match status" value="1"/>
</dbReference>
<dbReference type="GO" id="GO:0015813">
    <property type="term" value="P:L-glutamate transmembrane transport"/>
    <property type="evidence" value="ECO:0007669"/>
    <property type="project" value="InterPro"/>
</dbReference>
<feature type="transmembrane region" description="Helical" evidence="1">
    <location>
        <begin position="175"/>
        <end position="199"/>
    </location>
</feature>
<dbReference type="RefSeq" id="WP_104057908.1">
    <property type="nucleotide sequence ID" value="NZ_PREZ01000003.1"/>
</dbReference>
<feature type="transmembrane region" description="Helical" evidence="1">
    <location>
        <begin position="414"/>
        <end position="433"/>
    </location>
</feature>
<feature type="transmembrane region" description="Helical" evidence="1">
    <location>
        <begin position="345"/>
        <end position="365"/>
    </location>
</feature>
<dbReference type="PANTHER" id="PTHR36178:SF1">
    <property type="entry name" value="SODIUM_GLUTAMATE SYMPORTER"/>
    <property type="match status" value="1"/>
</dbReference>
<dbReference type="GO" id="GO:0015501">
    <property type="term" value="F:glutamate:sodium symporter activity"/>
    <property type="evidence" value="ECO:0007669"/>
    <property type="project" value="InterPro"/>
</dbReference>
<feature type="transmembrane region" description="Helical" evidence="1">
    <location>
        <begin position="38"/>
        <end position="58"/>
    </location>
</feature>
<dbReference type="GO" id="GO:0016020">
    <property type="term" value="C:membrane"/>
    <property type="evidence" value="ECO:0007669"/>
    <property type="project" value="InterPro"/>
</dbReference>
<gene>
    <name evidence="2" type="ORF">C4B60_09335</name>
</gene>
<feature type="transmembrane region" description="Helical" evidence="1">
    <location>
        <begin position="439"/>
        <end position="460"/>
    </location>
</feature>
<keyword evidence="1" id="KW-0472">Membrane</keyword>
<feature type="transmembrane region" description="Helical" evidence="1">
    <location>
        <begin position="245"/>
        <end position="268"/>
    </location>
</feature>
<dbReference type="InterPro" id="IPR004445">
    <property type="entry name" value="GltS"/>
</dbReference>
<evidence type="ECO:0000256" key="1">
    <source>
        <dbReference type="SAM" id="Phobius"/>
    </source>
</evidence>